<reference evidence="4 5" key="1">
    <citation type="submission" date="2017-04" db="EMBL/GenBank/DDBJ databases">
        <title>Draft genome of the yeast Clavispora lusitaniae type strain CBS 6936.</title>
        <authorList>
            <person name="Durrens P."/>
            <person name="Klopp C."/>
            <person name="Biteau N."/>
            <person name="Fitton-Ouhabi V."/>
            <person name="Dementhon K."/>
            <person name="Accoceberry I."/>
            <person name="Sherman D.J."/>
            <person name="Noel T."/>
        </authorList>
    </citation>
    <scope>NUCLEOTIDE SEQUENCE [LARGE SCALE GENOMIC DNA]</scope>
    <source>
        <strain evidence="4 5">CBS 6936</strain>
    </source>
</reference>
<feature type="region of interest" description="Disordered" evidence="2">
    <location>
        <begin position="1"/>
        <end position="35"/>
    </location>
</feature>
<keyword evidence="3" id="KW-0472">Membrane</keyword>
<keyword evidence="3" id="KW-1133">Transmembrane helix</keyword>
<organism evidence="4 5">
    <name type="scientific">Clavispora lusitaniae</name>
    <name type="common">Candida lusitaniae</name>
    <dbReference type="NCBI Taxonomy" id="36911"/>
    <lineage>
        <taxon>Eukaryota</taxon>
        <taxon>Fungi</taxon>
        <taxon>Dikarya</taxon>
        <taxon>Ascomycota</taxon>
        <taxon>Saccharomycotina</taxon>
        <taxon>Pichiomycetes</taxon>
        <taxon>Metschnikowiaceae</taxon>
        <taxon>Clavispora</taxon>
    </lineage>
</organism>
<evidence type="ECO:0000313" key="5">
    <source>
        <dbReference type="Proteomes" id="UP000195602"/>
    </source>
</evidence>
<dbReference type="KEGG" id="clus:A9F13_04g00572"/>
<dbReference type="Proteomes" id="UP000195602">
    <property type="component" value="Unassembled WGS sequence"/>
</dbReference>
<feature type="coiled-coil region" evidence="1">
    <location>
        <begin position="170"/>
        <end position="226"/>
    </location>
</feature>
<dbReference type="AlphaFoldDB" id="A0AA91Q2N6"/>
<protein>
    <submittedName>
        <fullName evidence="4">Uncharacterized protein</fullName>
    </submittedName>
</protein>
<sequence>MSKSGSISPSFRSPLRQLRHSGTHSRGPSIDFAPHDTDKKRLVEQFYSTESHNTKSPVTNAAIATGFRSNLSSGSFLDAKDLVQPANHEALADEKFKELVAAGQLKFVALDRELSSSQGAVESLLNVDLDRPIEDELQYLEQLVSDAASGLLRTSGHSKLEPEATATAELARLSKHLQELHSEASQAREELLSAAEKLKSQYSSELRSSVDKLEDLEMTLRKLDLRFNYAKRSTSEAKTLLANTIETKIALLEKVSQRFAEYDLQHRRRRIRQTVSALSVLVLLLCIYVAAHTIS</sequence>
<comment type="caution">
    <text evidence="4">The sequence shown here is derived from an EMBL/GenBank/DDBJ whole genome shotgun (WGS) entry which is preliminary data.</text>
</comment>
<proteinExistence type="predicted"/>
<accession>A0AA91Q2N6</accession>
<keyword evidence="3" id="KW-0812">Transmembrane</keyword>
<evidence type="ECO:0000256" key="1">
    <source>
        <dbReference type="SAM" id="Coils"/>
    </source>
</evidence>
<dbReference type="OMA" id="HESIKAM"/>
<keyword evidence="1" id="KW-0175">Coiled coil</keyword>
<feature type="transmembrane region" description="Helical" evidence="3">
    <location>
        <begin position="275"/>
        <end position="294"/>
    </location>
</feature>
<evidence type="ECO:0000256" key="3">
    <source>
        <dbReference type="SAM" id="Phobius"/>
    </source>
</evidence>
<evidence type="ECO:0000256" key="2">
    <source>
        <dbReference type="SAM" id="MobiDB-lite"/>
    </source>
</evidence>
<evidence type="ECO:0000313" key="4">
    <source>
        <dbReference type="EMBL" id="OVF09583.1"/>
    </source>
</evidence>
<feature type="compositionally biased region" description="Polar residues" evidence="2">
    <location>
        <begin position="1"/>
        <end position="11"/>
    </location>
</feature>
<gene>
    <name evidence="4" type="ORF">A9F13_04g00572</name>
</gene>
<name>A0AA91Q2N6_CLALS</name>
<dbReference type="EMBL" id="LYUB02000004">
    <property type="protein sequence ID" value="OVF09583.1"/>
    <property type="molecule type" value="Genomic_DNA"/>
</dbReference>